<dbReference type="NCBIfam" id="NF007321">
    <property type="entry name" value="PRK09813.1"/>
    <property type="match status" value="1"/>
</dbReference>
<dbReference type="GO" id="GO:0016301">
    <property type="term" value="F:kinase activity"/>
    <property type="evidence" value="ECO:0007669"/>
    <property type="project" value="UniProtKB-KW"/>
</dbReference>
<feature type="domain" description="Carbohydrate kinase PfkB" evidence="3">
    <location>
        <begin position="21"/>
        <end position="253"/>
    </location>
</feature>
<dbReference type="PROSITE" id="PS00583">
    <property type="entry name" value="PFKB_KINASES_1"/>
    <property type="match status" value="1"/>
</dbReference>
<dbReference type="EMBL" id="FUXL01000003">
    <property type="protein sequence ID" value="SJZ86798.1"/>
    <property type="molecule type" value="Genomic_DNA"/>
</dbReference>
<dbReference type="OrthoDB" id="9775849at2"/>
<dbReference type="Pfam" id="PF00294">
    <property type="entry name" value="PfkB"/>
    <property type="match status" value="1"/>
</dbReference>
<organism evidence="4 5">
    <name type="scientific">Consotaella salsifontis</name>
    <dbReference type="NCBI Taxonomy" id="1365950"/>
    <lineage>
        <taxon>Bacteria</taxon>
        <taxon>Pseudomonadati</taxon>
        <taxon>Pseudomonadota</taxon>
        <taxon>Alphaproteobacteria</taxon>
        <taxon>Hyphomicrobiales</taxon>
        <taxon>Aurantimonadaceae</taxon>
        <taxon>Consotaella</taxon>
    </lineage>
</organism>
<name>A0A1T4P7C9_9HYPH</name>
<evidence type="ECO:0000313" key="4">
    <source>
        <dbReference type="EMBL" id="SJZ86798.1"/>
    </source>
</evidence>
<dbReference type="Gene3D" id="3.40.1190.20">
    <property type="match status" value="1"/>
</dbReference>
<dbReference type="SUPFAM" id="SSF53613">
    <property type="entry name" value="Ribokinase-like"/>
    <property type="match status" value="1"/>
</dbReference>
<dbReference type="STRING" id="1365950.SAMN05428963_103350"/>
<dbReference type="InterPro" id="IPR011611">
    <property type="entry name" value="PfkB_dom"/>
</dbReference>
<sequence>MTSIVAVGDNCIDYYAALDAARPGGNAVNVAVNVVRCGGQAAYVGVVGDDHHGRLLLDALRNEGVDISHVRIAPGKTAVTQVSLDNGERVLGEYDDGVQADFRLTDSDLAFVAQHDLLTAGLWGHVEHDLAAVRALNVPIAFDCATEPGHAIVDVALPSVDVAFFSADRAPDDALRDQLRSLAARGPRLVVATLGEYGSAAWTEGRMITCPAEPTRVVDTMGAGDSYIGAFCWAMVTGASIADCMKAGTRSATRTLLLDGAW</sequence>
<accession>A0A1T4P7C9</accession>
<gene>
    <name evidence="4" type="ORF">SAMN05428963_103350</name>
</gene>
<reference evidence="5" key="1">
    <citation type="submission" date="2017-02" db="EMBL/GenBank/DDBJ databases">
        <authorList>
            <person name="Varghese N."/>
            <person name="Submissions S."/>
        </authorList>
    </citation>
    <scope>NUCLEOTIDE SEQUENCE [LARGE SCALE GENOMIC DNA]</scope>
    <source>
        <strain evidence="5">USBA 369</strain>
    </source>
</reference>
<evidence type="ECO:0000256" key="2">
    <source>
        <dbReference type="ARBA" id="ARBA00022777"/>
    </source>
</evidence>
<dbReference type="InterPro" id="IPR002173">
    <property type="entry name" value="Carboh/pur_kinase_PfkB_CS"/>
</dbReference>
<evidence type="ECO:0000259" key="3">
    <source>
        <dbReference type="Pfam" id="PF00294"/>
    </source>
</evidence>
<dbReference type="InterPro" id="IPR029056">
    <property type="entry name" value="Ribokinase-like"/>
</dbReference>
<proteinExistence type="predicted"/>
<dbReference type="AlphaFoldDB" id="A0A1T4P7C9"/>
<dbReference type="PANTHER" id="PTHR10584:SF166">
    <property type="entry name" value="RIBOKINASE"/>
    <property type="match status" value="1"/>
</dbReference>
<keyword evidence="2 4" id="KW-0418">Kinase</keyword>
<evidence type="ECO:0000256" key="1">
    <source>
        <dbReference type="ARBA" id="ARBA00022679"/>
    </source>
</evidence>
<dbReference type="PANTHER" id="PTHR10584">
    <property type="entry name" value="SUGAR KINASE"/>
    <property type="match status" value="1"/>
</dbReference>
<evidence type="ECO:0000313" key="5">
    <source>
        <dbReference type="Proteomes" id="UP000190135"/>
    </source>
</evidence>
<protein>
    <submittedName>
        <fullName evidence="4">Fructoselysine 6-kinase</fullName>
    </submittedName>
</protein>
<dbReference type="RefSeq" id="WP_078707449.1">
    <property type="nucleotide sequence ID" value="NZ_FUXL01000003.1"/>
</dbReference>
<keyword evidence="5" id="KW-1185">Reference proteome</keyword>
<dbReference type="Proteomes" id="UP000190135">
    <property type="component" value="Unassembled WGS sequence"/>
</dbReference>
<keyword evidence="1" id="KW-0808">Transferase</keyword>